<comment type="similarity">
    <text evidence="3">Belongs to the glycosyl hydrolase 1 family.</text>
</comment>
<evidence type="ECO:0000256" key="1">
    <source>
        <dbReference type="ARBA" id="ARBA00004123"/>
    </source>
</evidence>
<evidence type="ECO:0000256" key="7">
    <source>
        <dbReference type="SAM" id="MobiDB-lite"/>
    </source>
</evidence>
<dbReference type="GO" id="GO:0003700">
    <property type="term" value="F:DNA-binding transcription factor activity"/>
    <property type="evidence" value="ECO:0007669"/>
    <property type="project" value="InterPro"/>
</dbReference>
<dbReference type="AlphaFoldDB" id="A0AAV5CKC8"/>
<evidence type="ECO:0000313" key="10">
    <source>
        <dbReference type="EMBL" id="GJM98421.1"/>
    </source>
</evidence>
<dbReference type="Pfam" id="PF00232">
    <property type="entry name" value="Glyco_hydro_1"/>
    <property type="match status" value="2"/>
</dbReference>
<dbReference type="GO" id="GO:0005634">
    <property type="term" value="C:nucleus"/>
    <property type="evidence" value="ECO:0007669"/>
    <property type="project" value="UniProtKB-SubCell"/>
</dbReference>
<dbReference type="GO" id="GO:0008422">
    <property type="term" value="F:beta-glucosidase activity"/>
    <property type="evidence" value="ECO:0007669"/>
    <property type="project" value="UniProtKB-ARBA"/>
</dbReference>
<dbReference type="InterPro" id="IPR047091">
    <property type="entry name" value="EIN3-like_DNA-bd"/>
</dbReference>
<dbReference type="InterPro" id="IPR006957">
    <property type="entry name" value="EIN3"/>
</dbReference>
<feature type="signal peptide" evidence="8">
    <location>
        <begin position="1"/>
        <end position="22"/>
    </location>
</feature>
<keyword evidence="5" id="KW-0378">Hydrolase</keyword>
<comment type="similarity">
    <text evidence="2">Belongs to the EIN3 family.</text>
</comment>
<evidence type="ECO:0000259" key="9">
    <source>
        <dbReference type="Pfam" id="PF04873"/>
    </source>
</evidence>
<organism evidence="10 11">
    <name type="scientific">Eleusine coracana subsp. coracana</name>
    <dbReference type="NCBI Taxonomy" id="191504"/>
    <lineage>
        <taxon>Eukaryota</taxon>
        <taxon>Viridiplantae</taxon>
        <taxon>Streptophyta</taxon>
        <taxon>Embryophyta</taxon>
        <taxon>Tracheophyta</taxon>
        <taxon>Spermatophyta</taxon>
        <taxon>Magnoliopsida</taxon>
        <taxon>Liliopsida</taxon>
        <taxon>Poales</taxon>
        <taxon>Poaceae</taxon>
        <taxon>PACMAD clade</taxon>
        <taxon>Chloridoideae</taxon>
        <taxon>Cynodonteae</taxon>
        <taxon>Eleusininae</taxon>
        <taxon>Eleusine</taxon>
    </lineage>
</organism>
<dbReference type="PANTHER" id="PTHR33305:SF60">
    <property type="entry name" value="OS09G0490200 PROTEIN"/>
    <property type="match status" value="1"/>
</dbReference>
<feature type="domain" description="Ethylene insensitive 3-like DNA-binding" evidence="9">
    <location>
        <begin position="238"/>
        <end position="486"/>
    </location>
</feature>
<dbReference type="InterPro" id="IPR033132">
    <property type="entry name" value="GH_1_N_CS"/>
</dbReference>
<dbReference type="GO" id="GO:0005975">
    <property type="term" value="P:carbohydrate metabolic process"/>
    <property type="evidence" value="ECO:0007669"/>
    <property type="project" value="InterPro"/>
</dbReference>
<keyword evidence="4" id="KW-0936">Ethylene signaling pathway</keyword>
<feature type="chain" id="PRO_5043383147" description="Ethylene insensitive 3-like DNA-binding domain-containing protein" evidence="8">
    <location>
        <begin position="23"/>
        <end position="812"/>
    </location>
</feature>
<reference evidence="10" key="1">
    <citation type="journal article" date="2018" name="DNA Res.">
        <title>Multiple hybrid de novo genome assembly of finger millet, an orphan allotetraploid crop.</title>
        <authorList>
            <person name="Hatakeyama M."/>
            <person name="Aluri S."/>
            <person name="Balachadran M.T."/>
            <person name="Sivarajan S.R."/>
            <person name="Patrignani A."/>
            <person name="Gruter S."/>
            <person name="Poveda L."/>
            <person name="Shimizu-Inatsugi R."/>
            <person name="Baeten J."/>
            <person name="Francoijs K.J."/>
            <person name="Nataraja K.N."/>
            <person name="Reddy Y.A.N."/>
            <person name="Phadnis S."/>
            <person name="Ravikumar R.L."/>
            <person name="Schlapbach R."/>
            <person name="Sreeman S.M."/>
            <person name="Shimizu K.K."/>
        </authorList>
    </citation>
    <scope>NUCLEOTIDE SEQUENCE</scope>
</reference>
<dbReference type="FunFam" id="1.10.3180.10:FF:000001">
    <property type="entry name" value="Ethylene insensitive 3-like 1"/>
    <property type="match status" value="1"/>
</dbReference>
<feature type="region of interest" description="Disordered" evidence="7">
    <location>
        <begin position="521"/>
        <end position="589"/>
    </location>
</feature>
<evidence type="ECO:0000256" key="3">
    <source>
        <dbReference type="ARBA" id="ARBA00010838"/>
    </source>
</evidence>
<keyword evidence="8" id="KW-0732">Signal</keyword>
<evidence type="ECO:0000256" key="4">
    <source>
        <dbReference type="ARBA" id="ARBA00022745"/>
    </source>
</evidence>
<dbReference type="PANTHER" id="PTHR33305">
    <property type="entry name" value="ETHYLENE INSENSITIVE 3-LIKE 2 PROTEIN"/>
    <property type="match status" value="1"/>
</dbReference>
<feature type="compositionally biased region" description="Basic residues" evidence="7">
    <location>
        <begin position="578"/>
        <end position="587"/>
    </location>
</feature>
<dbReference type="PROSITE" id="PS00653">
    <property type="entry name" value="GLYCOSYL_HYDROL_F1_2"/>
    <property type="match status" value="1"/>
</dbReference>
<proteinExistence type="inferred from homology"/>
<keyword evidence="11" id="KW-1185">Reference proteome</keyword>
<dbReference type="Gene3D" id="1.10.3180.10">
    <property type="entry name" value="DNA-binding domain of EIN3-like"/>
    <property type="match status" value="2"/>
</dbReference>
<dbReference type="Proteomes" id="UP001054889">
    <property type="component" value="Unassembled WGS sequence"/>
</dbReference>
<dbReference type="InterPro" id="IPR023278">
    <property type="entry name" value="Ethylene_insens-like_DNA-bd"/>
</dbReference>
<gene>
    <name evidence="10" type="primary">ga15435</name>
    <name evidence="10" type="ORF">PR202_ga15435</name>
</gene>
<dbReference type="InterPro" id="IPR001360">
    <property type="entry name" value="Glyco_hydro_1"/>
</dbReference>
<dbReference type="SUPFAM" id="SSF116768">
    <property type="entry name" value="DNA-binding domain of EIN3-like"/>
    <property type="match status" value="1"/>
</dbReference>
<dbReference type="Pfam" id="PF04873">
    <property type="entry name" value="EIN3_DNA-bd"/>
    <property type="match status" value="1"/>
</dbReference>
<name>A0AAV5CKC8_ELECO</name>
<evidence type="ECO:0000256" key="6">
    <source>
        <dbReference type="ARBA" id="ARBA00023242"/>
    </source>
</evidence>
<evidence type="ECO:0000256" key="5">
    <source>
        <dbReference type="ARBA" id="ARBA00022801"/>
    </source>
</evidence>
<evidence type="ECO:0000256" key="2">
    <source>
        <dbReference type="ARBA" id="ARBA00009416"/>
    </source>
</evidence>
<dbReference type="Gene3D" id="3.20.20.80">
    <property type="entry name" value="Glycosidases"/>
    <property type="match status" value="2"/>
</dbReference>
<dbReference type="SUPFAM" id="SSF51445">
    <property type="entry name" value="(Trans)glycosidases"/>
    <property type="match status" value="2"/>
</dbReference>
<evidence type="ECO:0000256" key="8">
    <source>
        <dbReference type="SAM" id="SignalP"/>
    </source>
</evidence>
<dbReference type="InterPro" id="IPR017853">
    <property type="entry name" value="GH"/>
</dbReference>
<sequence length="812" mass="90512">MAKQILSALLLAALLCNNGADAAFNRYSFPKGFVFGTGSAAYQYEGAYKEGGKGVSIWDTFAHIPEYQLSPMVNNASIPIKDALKDGHRISFHSKHLQFINHAIRDGVKVKGYFTWTFMDCFEWGDGYLLRPHLHRPPQRTQALPQGLQLLDRKVPQEECPCVIDRKLVTRGLLVPSTVLSYLIDCGVAVPEWFALPVVLMEQLAMIATELGDSSDFEVEGIQNLNENDVSDEEIEPEELARRMWKDRVRLRRIKERQQRLALQQAELEKSRQKPVSDQALRKKISRAHDGILKYMLKLMEVCHARGFVYGIIPDKGKPVSGASDNIRAWWKEKVKFDKNGPAAIAKYESENMVATNAQNGGVKNHHSLMDLQDATLGSLLSSLMQHCDPPQRKYPLEKGTPPPWWPSGNEEWWIDLGLPTGQVPPYKKPHDLKKVWKVGVLTGVIKHMSPNFDRIRNHIRKSKCLQDKMTAKESLIWLGVLQREEQLVHRLDNGVSEITYHSVAEGRCIETYSSSNEYDVDGFEGAPLSTSSKDDEQDLSPIAQSPEEHTQKGGSERAYNKRPNQIVPYSAGTKEPPKKKRARRKSTVVMSETQRINNAPENSRNMIPDMNRLDQLEISGPANQIVVFNQGGSTSDALQHRGDAQVQAHLPGTEVNSFGSAQAANATPVSIYMGAQHLLYQNSNTTRSKSGNAFPVDAGSGLNNLPSGYQTLPAKQSLPLSNMDHHTVPVGTRAPADNGPYSDHMIGGVNSTSVPGDMQQLIDYPFYGEQDKFVGSSFEGLPLDYISISSPIPDIDDLLLHDDDLMEYLGT</sequence>
<dbReference type="GO" id="GO:0009873">
    <property type="term" value="P:ethylene-activated signaling pathway"/>
    <property type="evidence" value="ECO:0007669"/>
    <property type="project" value="UniProtKB-KW"/>
</dbReference>
<comment type="subcellular location">
    <subcellularLocation>
        <location evidence="1">Nucleus</location>
    </subcellularLocation>
</comment>
<accession>A0AAV5CKC8</accession>
<evidence type="ECO:0000313" key="11">
    <source>
        <dbReference type="Proteomes" id="UP001054889"/>
    </source>
</evidence>
<comment type="caution">
    <text evidence="10">The sequence shown here is derived from an EMBL/GenBank/DDBJ whole genome shotgun (WGS) entry which is preliminary data.</text>
</comment>
<dbReference type="EMBL" id="BQKI01000007">
    <property type="protein sequence ID" value="GJM98421.1"/>
    <property type="molecule type" value="Genomic_DNA"/>
</dbReference>
<keyword evidence="6" id="KW-0539">Nucleus</keyword>
<protein>
    <recommendedName>
        <fullName evidence="9">Ethylene insensitive 3-like DNA-binding domain-containing protein</fullName>
    </recommendedName>
</protein>
<feature type="compositionally biased region" description="Basic and acidic residues" evidence="7">
    <location>
        <begin position="547"/>
        <end position="560"/>
    </location>
</feature>
<dbReference type="GO" id="GO:0003677">
    <property type="term" value="F:DNA binding"/>
    <property type="evidence" value="ECO:0007669"/>
    <property type="project" value="TreeGrafter"/>
</dbReference>
<reference evidence="10" key="2">
    <citation type="submission" date="2021-12" db="EMBL/GenBank/DDBJ databases">
        <title>Resequencing data analysis of finger millet.</title>
        <authorList>
            <person name="Hatakeyama M."/>
            <person name="Aluri S."/>
            <person name="Balachadran M.T."/>
            <person name="Sivarajan S.R."/>
            <person name="Poveda L."/>
            <person name="Shimizu-Inatsugi R."/>
            <person name="Schlapbach R."/>
            <person name="Sreeman S.M."/>
            <person name="Shimizu K.K."/>
        </authorList>
    </citation>
    <scope>NUCLEOTIDE SEQUENCE</scope>
</reference>